<proteinExistence type="predicted"/>
<dbReference type="AlphaFoldDB" id="A0A0B7A7C6"/>
<sequence>FSQISSWLYSSGGKLPGLLAYRLYAPGEVMSLDFPQTPDIHSFPVCLANFHHVRVRISSLQRQASVPNLVCLQEQTMGNNSCETLCRKDSTRKQKSQEVKFKARHG</sequence>
<feature type="non-terminal residue" evidence="1">
    <location>
        <position position="1"/>
    </location>
</feature>
<feature type="non-terminal residue" evidence="1">
    <location>
        <position position="106"/>
    </location>
</feature>
<accession>A0A0B7A7C6</accession>
<protein>
    <submittedName>
        <fullName evidence="1">Uncharacterized protein</fullName>
    </submittedName>
</protein>
<reference evidence="1" key="1">
    <citation type="submission" date="2014-12" db="EMBL/GenBank/DDBJ databases">
        <title>Insight into the proteome of Arion vulgaris.</title>
        <authorList>
            <person name="Aradska J."/>
            <person name="Bulat T."/>
            <person name="Smidak R."/>
            <person name="Sarate P."/>
            <person name="Gangsoo J."/>
            <person name="Sialana F."/>
            <person name="Bilban M."/>
            <person name="Lubec G."/>
        </authorList>
    </citation>
    <scope>NUCLEOTIDE SEQUENCE</scope>
    <source>
        <tissue evidence="1">Skin</tissue>
    </source>
</reference>
<evidence type="ECO:0000313" key="1">
    <source>
        <dbReference type="EMBL" id="CEK76693.1"/>
    </source>
</evidence>
<name>A0A0B7A7C6_9EUPU</name>
<dbReference type="EMBL" id="HACG01029828">
    <property type="protein sequence ID" value="CEK76693.1"/>
    <property type="molecule type" value="Transcribed_RNA"/>
</dbReference>
<organism evidence="1">
    <name type="scientific">Arion vulgaris</name>
    <dbReference type="NCBI Taxonomy" id="1028688"/>
    <lineage>
        <taxon>Eukaryota</taxon>
        <taxon>Metazoa</taxon>
        <taxon>Spiralia</taxon>
        <taxon>Lophotrochozoa</taxon>
        <taxon>Mollusca</taxon>
        <taxon>Gastropoda</taxon>
        <taxon>Heterobranchia</taxon>
        <taxon>Euthyneura</taxon>
        <taxon>Panpulmonata</taxon>
        <taxon>Eupulmonata</taxon>
        <taxon>Stylommatophora</taxon>
        <taxon>Helicina</taxon>
        <taxon>Arionoidea</taxon>
        <taxon>Arionidae</taxon>
        <taxon>Arion</taxon>
    </lineage>
</organism>
<gene>
    <name evidence="1" type="primary">ORF101098</name>
</gene>